<evidence type="ECO:0000256" key="2">
    <source>
        <dbReference type="ARBA" id="ARBA00022475"/>
    </source>
</evidence>
<accession>A0A0B6D2V6</accession>
<feature type="transmembrane region" description="Helical" evidence="12">
    <location>
        <begin position="200"/>
        <end position="220"/>
    </location>
</feature>
<dbReference type="OrthoDB" id="15218at2"/>
<dbReference type="Gene3D" id="3.30.2010.10">
    <property type="entry name" value="Metalloproteases ('zincins'), catalytic domain"/>
    <property type="match status" value="1"/>
</dbReference>
<feature type="transmembrane region" description="Helical" evidence="12">
    <location>
        <begin position="69"/>
        <end position="96"/>
    </location>
</feature>
<dbReference type="GO" id="GO:0005886">
    <property type="term" value="C:plasma membrane"/>
    <property type="evidence" value="ECO:0007669"/>
    <property type="project" value="UniProtKB-SubCell"/>
</dbReference>
<dbReference type="InterPro" id="IPR001915">
    <property type="entry name" value="Peptidase_M48"/>
</dbReference>
<dbReference type="InterPro" id="IPR050083">
    <property type="entry name" value="HtpX_protease"/>
</dbReference>
<keyword evidence="9 11" id="KW-0482">Metalloprotease</keyword>
<evidence type="ECO:0000313" key="14">
    <source>
        <dbReference type="EMBL" id="AJI53211.1"/>
    </source>
</evidence>
<dbReference type="Proteomes" id="UP000031830">
    <property type="component" value="Chromosome"/>
</dbReference>
<comment type="subcellular location">
    <subcellularLocation>
        <location evidence="1">Cell membrane</location>
        <topology evidence="1">Multi-pass membrane protein</topology>
    </subcellularLocation>
</comment>
<gene>
    <name evidence="14" type="ORF">LA55_384</name>
</gene>
<dbReference type="Pfam" id="PF01435">
    <property type="entry name" value="Peptidase_M48"/>
    <property type="match status" value="1"/>
</dbReference>
<dbReference type="GO" id="GO:0004222">
    <property type="term" value="F:metalloendopeptidase activity"/>
    <property type="evidence" value="ECO:0007669"/>
    <property type="project" value="InterPro"/>
</dbReference>
<dbReference type="STRING" id="28110.KU46_913"/>
<feature type="domain" description="Peptidase M48" evidence="13">
    <location>
        <begin position="124"/>
        <end position="351"/>
    </location>
</feature>
<feature type="transmembrane region" description="Helical" evidence="12">
    <location>
        <begin position="240"/>
        <end position="265"/>
    </location>
</feature>
<protein>
    <submittedName>
        <fullName evidence="14">Peptidase M48 family protein</fullName>
    </submittedName>
</protein>
<comment type="similarity">
    <text evidence="11">Belongs to the peptidase M48 family.</text>
</comment>
<evidence type="ECO:0000256" key="12">
    <source>
        <dbReference type="SAM" id="Phobius"/>
    </source>
</evidence>
<evidence type="ECO:0000256" key="3">
    <source>
        <dbReference type="ARBA" id="ARBA00022670"/>
    </source>
</evidence>
<dbReference type="GO" id="GO:0006508">
    <property type="term" value="P:proteolysis"/>
    <property type="evidence" value="ECO:0007669"/>
    <property type="project" value="UniProtKB-KW"/>
</dbReference>
<reference evidence="14 15" key="1">
    <citation type="journal article" date="2015" name="Genome Announc.">
        <title>Genome sequencing of 18 francisella strains to aid in assay development and testing.</title>
        <authorList>
            <person name="Johnson S.L."/>
            <person name="Daligault H.E."/>
            <person name="Davenport K.W."/>
            <person name="Coyne S.R."/>
            <person name="Frey K.G."/>
            <person name="Koroleva G.I."/>
            <person name="Broomall S.M."/>
            <person name="Bishop-Lilly K.A."/>
            <person name="Bruce D.C."/>
            <person name="Chertkov O."/>
            <person name="Freitas T."/>
            <person name="Jaissle J."/>
            <person name="Ladner J.T."/>
            <person name="Rosenzweig C.N."/>
            <person name="Gibbons H.S."/>
            <person name="Palacios G.F."/>
            <person name="Redden C.L."/>
            <person name="Xu Y."/>
            <person name="Minogue T.D."/>
            <person name="Chain P.S."/>
        </authorList>
    </citation>
    <scope>NUCLEOTIDE SEQUENCE [LARGE SCALE GENOMIC DNA]</scope>
    <source>
        <strain evidence="14 15">GA01-2794</strain>
    </source>
</reference>
<organism evidence="14 15">
    <name type="scientific">Francisella philomiragia</name>
    <dbReference type="NCBI Taxonomy" id="28110"/>
    <lineage>
        <taxon>Bacteria</taxon>
        <taxon>Pseudomonadati</taxon>
        <taxon>Pseudomonadota</taxon>
        <taxon>Gammaproteobacteria</taxon>
        <taxon>Thiotrichales</taxon>
        <taxon>Francisellaceae</taxon>
        <taxon>Francisella</taxon>
    </lineage>
</organism>
<dbReference type="EMBL" id="CP009440">
    <property type="protein sequence ID" value="AJI53211.1"/>
    <property type="molecule type" value="Genomic_DNA"/>
</dbReference>
<evidence type="ECO:0000256" key="5">
    <source>
        <dbReference type="ARBA" id="ARBA00022723"/>
    </source>
</evidence>
<keyword evidence="3 11" id="KW-0645">Protease</keyword>
<keyword evidence="10 12" id="KW-0472">Membrane</keyword>
<evidence type="ECO:0000313" key="15">
    <source>
        <dbReference type="Proteomes" id="UP000031830"/>
    </source>
</evidence>
<evidence type="ECO:0000256" key="8">
    <source>
        <dbReference type="ARBA" id="ARBA00022989"/>
    </source>
</evidence>
<dbReference type="KEGG" id="fpz:LA55_384"/>
<evidence type="ECO:0000256" key="10">
    <source>
        <dbReference type="ARBA" id="ARBA00023136"/>
    </source>
</evidence>
<name>A0A0B6D2V6_9GAMM</name>
<dbReference type="PANTHER" id="PTHR43221:SF1">
    <property type="entry name" value="PROTEASE HTPX"/>
    <property type="match status" value="1"/>
</dbReference>
<keyword evidence="4 12" id="KW-0812">Transmembrane</keyword>
<evidence type="ECO:0000256" key="11">
    <source>
        <dbReference type="RuleBase" id="RU003983"/>
    </source>
</evidence>
<dbReference type="PANTHER" id="PTHR43221">
    <property type="entry name" value="PROTEASE HTPX"/>
    <property type="match status" value="1"/>
</dbReference>
<dbReference type="GO" id="GO:0046872">
    <property type="term" value="F:metal ion binding"/>
    <property type="evidence" value="ECO:0007669"/>
    <property type="project" value="UniProtKB-KW"/>
</dbReference>
<evidence type="ECO:0000256" key="1">
    <source>
        <dbReference type="ARBA" id="ARBA00004651"/>
    </source>
</evidence>
<keyword evidence="6 11" id="KW-0378">Hydrolase</keyword>
<evidence type="ECO:0000256" key="7">
    <source>
        <dbReference type="ARBA" id="ARBA00022833"/>
    </source>
</evidence>
<dbReference type="RefSeq" id="WP_044525642.1">
    <property type="nucleotide sequence ID" value="NZ_CP009440.1"/>
</dbReference>
<evidence type="ECO:0000256" key="4">
    <source>
        <dbReference type="ARBA" id="ARBA00022692"/>
    </source>
</evidence>
<evidence type="ECO:0000256" key="9">
    <source>
        <dbReference type="ARBA" id="ARBA00023049"/>
    </source>
</evidence>
<sequence length="356" mass="40904">MSNTDNLQYGSVNWREVVRKNTYRTYFVIATFLVVFFLLGIFVDTFWRYSEFANYYYAQTHQQLPISQVFIWLATFQIPPYATMIISAIAVIWIFITFSMYDKIMLSGTEYHEISADNQDPLARRVYNVVEEMKVAAGMRYMPKVFLIDANYMNAFASGYSEKSAMVAITTKLANALNRDELQAVMAHELTHIRNQDIKLNLFTMVLSNMMLIIMDFLFYSALFSGNNNNSNNNNRNNNAAVFFIIIMILRYVLQIFTIFMMLFLSRTREYMADAGAVELMRTNVPMANALLKIAGDSKTAEAQYSYKHSKNENLRRASYIFDPLSAGIGSGDMSDMFSTHPSIEKRLASIGVKTR</sequence>
<evidence type="ECO:0000256" key="6">
    <source>
        <dbReference type="ARBA" id="ARBA00022801"/>
    </source>
</evidence>
<dbReference type="AlphaFoldDB" id="A0A0B6D2V6"/>
<keyword evidence="8 12" id="KW-1133">Transmembrane helix</keyword>
<keyword evidence="7 11" id="KW-0862">Zinc</keyword>
<keyword evidence="5" id="KW-0479">Metal-binding</keyword>
<dbReference type="NCBIfam" id="NF002775">
    <property type="entry name" value="PRK02870.1"/>
    <property type="match status" value="1"/>
</dbReference>
<dbReference type="CDD" id="cd07340">
    <property type="entry name" value="M48B_Htpx_like"/>
    <property type="match status" value="1"/>
</dbReference>
<evidence type="ECO:0000259" key="13">
    <source>
        <dbReference type="Pfam" id="PF01435"/>
    </source>
</evidence>
<feature type="transmembrane region" description="Helical" evidence="12">
    <location>
        <begin position="25"/>
        <end position="49"/>
    </location>
</feature>
<keyword evidence="2" id="KW-1003">Cell membrane</keyword>
<comment type="cofactor">
    <cofactor evidence="11">
        <name>Zn(2+)</name>
        <dbReference type="ChEBI" id="CHEBI:29105"/>
    </cofactor>
    <text evidence="11">Binds 1 zinc ion per subunit.</text>
</comment>
<proteinExistence type="inferred from homology"/>